<dbReference type="GO" id="GO:0004519">
    <property type="term" value="F:endonuclease activity"/>
    <property type="evidence" value="ECO:0007669"/>
    <property type="project" value="UniProtKB-KW"/>
</dbReference>
<dbReference type="RefSeq" id="WP_038082790.1">
    <property type="nucleotide sequence ID" value="NZ_JHEG04000001.1"/>
</dbReference>
<dbReference type="Gene3D" id="3.90.1570.10">
    <property type="entry name" value="tt1808, chain A"/>
    <property type="match status" value="1"/>
</dbReference>
<dbReference type="Proteomes" id="UP000029738">
    <property type="component" value="Unassembled WGS sequence"/>
</dbReference>
<name>A0A8S9T4W1_9CYAN</name>
<accession>A0A8S9T4W1</accession>
<evidence type="ECO:0000313" key="3">
    <source>
        <dbReference type="Proteomes" id="UP000029738"/>
    </source>
</evidence>
<evidence type="ECO:0000313" key="2">
    <source>
        <dbReference type="EMBL" id="KAF3887581.1"/>
    </source>
</evidence>
<dbReference type="Pfam" id="PF05685">
    <property type="entry name" value="Uma2"/>
    <property type="match status" value="1"/>
</dbReference>
<dbReference type="InterPro" id="IPR012296">
    <property type="entry name" value="Nuclease_put_TT1808"/>
</dbReference>
<comment type="caution">
    <text evidence="2">The sequence shown here is derived from an EMBL/GenBank/DDBJ whole genome shotgun (WGS) entry which is preliminary data.</text>
</comment>
<dbReference type="InterPro" id="IPR008538">
    <property type="entry name" value="Uma2"/>
</dbReference>
<evidence type="ECO:0000259" key="1">
    <source>
        <dbReference type="Pfam" id="PF05685"/>
    </source>
</evidence>
<feature type="domain" description="Putative restriction endonuclease" evidence="1">
    <location>
        <begin position="19"/>
        <end position="174"/>
    </location>
</feature>
<keyword evidence="2" id="KW-0378">Hydrolase</keyword>
<dbReference type="InterPro" id="IPR011335">
    <property type="entry name" value="Restrct_endonuc-II-like"/>
</dbReference>
<sequence>MVVAAVLAETRTVLENISWQTFKAMLADMSNQRNTRLAYDNGILEIMSPMMPHENSNRIIEGFIGVLCEELGLEIKRAGSLTLTRDDLERGGEPDSSYYIQNESLVRHKENIDLATDPPPDLVLEVEYSRPKIDKLKLYAAMGIPEFWGYNGNVLRFYVLSSGDYSEVELSPTFAPVPVNEIPRFIRETRTNGEMSTTRAFRNWVKQAISAM</sequence>
<dbReference type="PANTHER" id="PTHR47152:SF1">
    <property type="entry name" value="SLL1186 PROTEIN"/>
    <property type="match status" value="1"/>
</dbReference>
<reference evidence="2" key="2">
    <citation type="submission" date="2019-11" db="EMBL/GenBank/DDBJ databases">
        <title>Improved Assembly of Tolypothrix boutellei genome.</title>
        <authorList>
            <person name="Sarangi A.N."/>
            <person name="Mukherjee M."/>
            <person name="Ghosh S."/>
            <person name="Singh D."/>
            <person name="Das A."/>
            <person name="Kant S."/>
            <person name="Prusty A."/>
            <person name="Tripathy S."/>
        </authorList>
    </citation>
    <scope>NUCLEOTIDE SEQUENCE</scope>
    <source>
        <strain evidence="2">VB521301</strain>
    </source>
</reference>
<organism evidence="2 3">
    <name type="scientific">Tolypothrix bouteillei VB521301</name>
    <dbReference type="NCBI Taxonomy" id="1479485"/>
    <lineage>
        <taxon>Bacteria</taxon>
        <taxon>Bacillati</taxon>
        <taxon>Cyanobacteriota</taxon>
        <taxon>Cyanophyceae</taxon>
        <taxon>Nostocales</taxon>
        <taxon>Tolypothrichaceae</taxon>
        <taxon>Tolypothrix</taxon>
    </lineage>
</organism>
<keyword evidence="2" id="KW-0540">Nuclease</keyword>
<dbReference type="CDD" id="cd06260">
    <property type="entry name" value="DUF820-like"/>
    <property type="match status" value="1"/>
</dbReference>
<keyword evidence="2" id="KW-0255">Endonuclease</keyword>
<proteinExistence type="predicted"/>
<gene>
    <name evidence="2" type="ORF">DA73_0400020380</name>
</gene>
<dbReference type="SUPFAM" id="SSF52980">
    <property type="entry name" value="Restriction endonuclease-like"/>
    <property type="match status" value="1"/>
</dbReference>
<dbReference type="PANTHER" id="PTHR47152">
    <property type="entry name" value="SLR2084 PROTEIN-RELATED"/>
    <property type="match status" value="1"/>
</dbReference>
<reference evidence="2" key="1">
    <citation type="journal article" date="2015" name="Genome Announc.">
        <title>Draft Genome Sequence of Tolypothrix boutellei Strain VB521301.</title>
        <authorList>
            <person name="Chandrababunaidu M.M."/>
            <person name="Singh D."/>
            <person name="Sen D."/>
            <person name="Bhan S."/>
            <person name="Das S."/>
            <person name="Gupta A."/>
            <person name="Adhikary S.P."/>
            <person name="Tripathy S."/>
        </authorList>
    </citation>
    <scope>NUCLEOTIDE SEQUENCE</scope>
    <source>
        <strain evidence="2">VB521301</strain>
    </source>
</reference>
<dbReference type="AlphaFoldDB" id="A0A8S9T4W1"/>
<protein>
    <submittedName>
        <fullName evidence="2">Uma2 family endonuclease</fullName>
    </submittedName>
</protein>
<dbReference type="EMBL" id="JHEG04000001">
    <property type="protein sequence ID" value="KAF3887581.1"/>
    <property type="molecule type" value="Genomic_DNA"/>
</dbReference>
<keyword evidence="3" id="KW-1185">Reference proteome</keyword>